<dbReference type="InterPro" id="IPR036525">
    <property type="entry name" value="Tubulin/FtsZ_GTPase_sf"/>
</dbReference>
<proteinExistence type="predicted"/>
<evidence type="ECO:0008006" key="2">
    <source>
        <dbReference type="Google" id="ProtNLM"/>
    </source>
</evidence>
<protein>
    <recommendedName>
        <fullName evidence="2">Tubulin/FtsZ GTPase domain-containing protein</fullName>
    </recommendedName>
</protein>
<dbReference type="EMBL" id="BARV01019414">
    <property type="protein sequence ID" value="GAI30610.1"/>
    <property type="molecule type" value="Genomic_DNA"/>
</dbReference>
<accession>X1NV00</accession>
<dbReference type="AlphaFoldDB" id="X1NV00"/>
<reference evidence="1" key="1">
    <citation type="journal article" date="2014" name="Front. Microbiol.">
        <title>High frequency of phylogenetically diverse reductive dehalogenase-homologous genes in deep subseafloor sedimentary metagenomes.</title>
        <authorList>
            <person name="Kawai M."/>
            <person name="Futagami T."/>
            <person name="Toyoda A."/>
            <person name="Takaki Y."/>
            <person name="Nishi S."/>
            <person name="Hori S."/>
            <person name="Arai W."/>
            <person name="Tsubouchi T."/>
            <person name="Morono Y."/>
            <person name="Uchiyama I."/>
            <person name="Ito T."/>
            <person name="Fujiyama A."/>
            <person name="Inagaki F."/>
            <person name="Takami H."/>
        </authorList>
    </citation>
    <scope>NUCLEOTIDE SEQUENCE</scope>
    <source>
        <strain evidence="1">Expedition CK06-06</strain>
    </source>
</reference>
<feature type="non-terminal residue" evidence="1">
    <location>
        <position position="36"/>
    </location>
</feature>
<name>X1NV00_9ZZZZ</name>
<comment type="caution">
    <text evidence="1">The sequence shown here is derived from an EMBL/GenBank/DDBJ whole genome shotgun (WGS) entry which is preliminary data.</text>
</comment>
<organism evidence="1">
    <name type="scientific">marine sediment metagenome</name>
    <dbReference type="NCBI Taxonomy" id="412755"/>
    <lineage>
        <taxon>unclassified sequences</taxon>
        <taxon>metagenomes</taxon>
        <taxon>ecological metagenomes</taxon>
    </lineage>
</organism>
<gene>
    <name evidence="1" type="ORF">S06H3_32632</name>
</gene>
<dbReference type="Gene3D" id="3.40.50.1440">
    <property type="entry name" value="Tubulin/FtsZ, GTPase domain"/>
    <property type="match status" value="1"/>
</dbReference>
<evidence type="ECO:0000313" key="1">
    <source>
        <dbReference type="EMBL" id="GAI30610.1"/>
    </source>
</evidence>
<dbReference type="SUPFAM" id="SSF52490">
    <property type="entry name" value="Tubulin nucleotide-binding domain-like"/>
    <property type="match status" value="1"/>
</dbReference>
<sequence length="36" mass="3732">MAKTSFSPNPAKIKVIGLGGGGCNAITRMVREEIQG</sequence>